<dbReference type="InterPro" id="IPR046529">
    <property type="entry name" value="DUF6594"/>
</dbReference>
<reference evidence="4 5" key="1">
    <citation type="journal article" date="2013" name="BMC Genomics">
        <title>Genomics-driven discovery of the pneumocandin biosynthetic gene cluster in the fungus Glarea lozoyensis.</title>
        <authorList>
            <person name="Chen L."/>
            <person name="Yue Q."/>
            <person name="Zhang X."/>
            <person name="Xiang M."/>
            <person name="Wang C."/>
            <person name="Li S."/>
            <person name="Che Y."/>
            <person name="Ortiz-Lopez F.J."/>
            <person name="Bills G.F."/>
            <person name="Liu X."/>
            <person name="An Z."/>
        </authorList>
    </citation>
    <scope>NUCLEOTIDE SEQUENCE [LARGE SCALE GENOMIC DNA]</scope>
    <source>
        <strain evidence="5">ATCC 20868 / MF5171</strain>
    </source>
</reference>
<dbReference type="OrthoDB" id="5341582at2759"/>
<feature type="transmembrane region" description="Helical" evidence="2">
    <location>
        <begin position="265"/>
        <end position="285"/>
    </location>
</feature>
<dbReference type="AlphaFoldDB" id="S3DVC8"/>
<feature type="transmembrane region" description="Helical" evidence="2">
    <location>
        <begin position="292"/>
        <end position="311"/>
    </location>
</feature>
<feature type="compositionally biased region" description="Acidic residues" evidence="1">
    <location>
        <begin position="47"/>
        <end position="63"/>
    </location>
</feature>
<dbReference type="RefSeq" id="XP_008076709.1">
    <property type="nucleotide sequence ID" value="XM_008078518.1"/>
</dbReference>
<dbReference type="Proteomes" id="UP000016922">
    <property type="component" value="Unassembled WGS sequence"/>
</dbReference>
<proteinExistence type="predicted"/>
<evidence type="ECO:0000259" key="3">
    <source>
        <dbReference type="Pfam" id="PF20237"/>
    </source>
</evidence>
<keyword evidence="5" id="KW-1185">Reference proteome</keyword>
<keyword evidence="2" id="KW-0812">Transmembrane</keyword>
<dbReference type="eggNOG" id="ENOG502SNT3">
    <property type="taxonomic scope" value="Eukaryota"/>
</dbReference>
<evidence type="ECO:0000313" key="5">
    <source>
        <dbReference type="Proteomes" id="UP000016922"/>
    </source>
</evidence>
<gene>
    <name evidence="4" type="ORF">GLAREA_05229</name>
</gene>
<feature type="region of interest" description="Disordered" evidence="1">
    <location>
        <begin position="43"/>
        <end position="77"/>
    </location>
</feature>
<keyword evidence="2" id="KW-1133">Transmembrane helix</keyword>
<dbReference type="GeneID" id="19464283"/>
<keyword evidence="2" id="KW-0472">Membrane</keyword>
<protein>
    <recommendedName>
        <fullName evidence="3">DUF6594 domain-containing protein</fullName>
    </recommendedName>
</protein>
<name>S3DVC8_GLAL2</name>
<dbReference type="HOGENOM" id="CLU_051118_3_2_1"/>
<evidence type="ECO:0000256" key="1">
    <source>
        <dbReference type="SAM" id="MobiDB-lite"/>
    </source>
</evidence>
<feature type="transmembrane region" description="Helical" evidence="2">
    <location>
        <begin position="317"/>
        <end position="337"/>
    </location>
</feature>
<feature type="domain" description="DUF6594" evidence="3">
    <location>
        <begin position="80"/>
        <end position="329"/>
    </location>
</feature>
<dbReference type="PANTHER" id="PTHR34502:SF5">
    <property type="entry name" value="DUF6594 DOMAIN-CONTAINING PROTEIN"/>
    <property type="match status" value="1"/>
</dbReference>
<dbReference type="OMA" id="KEVAYIN"/>
<evidence type="ECO:0000313" key="4">
    <source>
        <dbReference type="EMBL" id="EPE35891.1"/>
    </source>
</evidence>
<dbReference type="PANTHER" id="PTHR34502">
    <property type="entry name" value="DUF6594 DOMAIN-CONTAINING PROTEIN-RELATED"/>
    <property type="match status" value="1"/>
</dbReference>
<sequence>MSAVSVLESGEQSSYVAYNWPQRRLQNFKAIGLRLWPLKRPVSISDSDSDSDSDSETVSDVEDHEGHSIPNDTQNVRQGYPAYSSLLGRHSEFQTFRRFRTLRMRMLLKKQDEISLLEEELSKIDEAEPSEMFLGSSRQDMNQARKSILLKLDEAFKTYDEFLQQSQWALNAPGPETRDLHSQVNWLWTKGSVARKEVAYINAGDRELLNIGLVKDRGMAKIANFVGILVEGFYRLGYKCFSLRSTSGPDSISISNAFVRSAARALAASLAITLLLVPVIVLNAVTRTLVRFIVLFVSATMFVSAVTIASQASLGEIFASGAAYTAVLVVFVSGNGVSGSPAKN</sequence>
<organism evidence="4 5">
    <name type="scientific">Glarea lozoyensis (strain ATCC 20868 / MF5171)</name>
    <dbReference type="NCBI Taxonomy" id="1116229"/>
    <lineage>
        <taxon>Eukaryota</taxon>
        <taxon>Fungi</taxon>
        <taxon>Dikarya</taxon>
        <taxon>Ascomycota</taxon>
        <taxon>Pezizomycotina</taxon>
        <taxon>Leotiomycetes</taxon>
        <taxon>Helotiales</taxon>
        <taxon>Helotiaceae</taxon>
        <taxon>Glarea</taxon>
    </lineage>
</organism>
<dbReference type="Pfam" id="PF20237">
    <property type="entry name" value="DUF6594"/>
    <property type="match status" value="1"/>
</dbReference>
<dbReference type="EMBL" id="KE145353">
    <property type="protein sequence ID" value="EPE35891.1"/>
    <property type="molecule type" value="Genomic_DNA"/>
</dbReference>
<evidence type="ECO:0000256" key="2">
    <source>
        <dbReference type="SAM" id="Phobius"/>
    </source>
</evidence>
<accession>S3DVC8</accession>
<dbReference type="KEGG" id="glz:GLAREA_05229"/>